<name>A0A9P8VGG1_9PEZI</name>
<accession>A0A9P8VGG1</accession>
<feature type="compositionally biased region" description="Basic and acidic residues" evidence="1">
    <location>
        <begin position="758"/>
        <end position="767"/>
    </location>
</feature>
<proteinExistence type="predicted"/>
<feature type="compositionally biased region" description="Acidic residues" evidence="1">
    <location>
        <begin position="140"/>
        <end position="162"/>
    </location>
</feature>
<keyword evidence="3" id="KW-1185">Reference proteome</keyword>
<dbReference type="EMBL" id="JAGSXJ010000004">
    <property type="protein sequence ID" value="KAH6692406.1"/>
    <property type="molecule type" value="Genomic_DNA"/>
</dbReference>
<feature type="compositionally biased region" description="Basic and acidic residues" evidence="1">
    <location>
        <begin position="860"/>
        <end position="875"/>
    </location>
</feature>
<feature type="compositionally biased region" description="Basic and acidic residues" evidence="1">
    <location>
        <begin position="1165"/>
        <end position="1174"/>
    </location>
</feature>
<sequence length="1174" mass="133958">MSRDVRASLRASTIARRVGEYVEPEEFVNIKPAYVLPDVEFDPTLAVHCSFPSIPLDQFPGRSEVFKMERDAKAERKKIRRSEKVAMYRDRRRAEKEIERIRDGLPPSEPMEVDEVQEREKPESLGRAPLSNVNTNEPTQMEDSETDLDDIDISDTSSDEELVLNTPNPHPDDHRARVVHLPIRQDLATSSQLSNIRPPKLIRNTTEAARAGIQNDDRLVIDEPHEYGLDFPTIPEIDLDAYRANQAARPAVVEPDANGSHSVPVDNPYINPDADVEMLDEENSRDSVQRTDDLRDARYTEVMRALLPYHDPSTFNVVTGAFPANNMFGSDVFTDDIPTNESLDTVSTAPVALQAPTLAHLHSNYMLSASRPGDHSQALPVDKWTPEPDTRSLHMQHQVFSDSHNDQFDADADGNNMFSQLNYDDQSETAEGEILSIDGIPVRPGRVEWVDLAASVQHAILHIMTQKVNFMTVWLQKLLLDPGDDLVEFFRRFRRDGEKHARFEARAQIVETMDMREFAAGIGMENPFHMVYLERETYVTDFITKKQLDDGFTFLLGKHQEPWIKELSEWCRNVREPNEFYPIYLNVPVGDSLIDKTNPDSELDPVSQRIEDYKEIARGAWRRFDVFNAPPLPGVVTERERRLTAWVSSVSHRFEADLNELERRAETATMEQAGNQDAIVSQQPAANAAMLGKPGPRDTAEPMEEITARGRKRLPSLKKQDSFEADLFTDDEDMSVEQDAADDKTFRFRRSGTRPRKTAAEKEETKRQQQALVAARRIAREAEKKAEKEKKAAERKANKEKKAAEKEAAKKAAKEAAGEKVGKSRGPRGAYKRRNKEAEEGDEPFEEQQETDKPDEEQQEIDKPARKKQNSDKPARTRKRASKPAKENQEADKPANKSHEADTDTEPEKIEKIIDNRSDEIRSDLSRMRDPQYLEFYNQLTPKNDGTDNFSSEQKRMLAASSTTKVIQIFGRIKRVNDFLRLRTAKRLVILHKQLEKMIGEELMKELSTLPAYTAMYRAQRLLPYSFDYITSRYDFSELLDPTPRSERAKKKLPRGLDDPQPEVYFKLGAQDPHAEPRDRRNELVLDPPKVRGNFELAVDRTMEHVRECSKDLLWDWHYKLGYILPRCYMKEPLSEPPRLGWLLSGAASGSGGPPATSSGQVEAPVEHESLIKF</sequence>
<evidence type="ECO:0000313" key="2">
    <source>
        <dbReference type="EMBL" id="KAH6692406.1"/>
    </source>
</evidence>
<feature type="region of interest" description="Disordered" evidence="1">
    <location>
        <begin position="1146"/>
        <end position="1174"/>
    </location>
</feature>
<evidence type="ECO:0000256" key="1">
    <source>
        <dbReference type="SAM" id="MobiDB-lite"/>
    </source>
</evidence>
<dbReference type="OrthoDB" id="10252009at2759"/>
<feature type="compositionally biased region" description="Basic residues" evidence="1">
    <location>
        <begin position="823"/>
        <end position="835"/>
    </location>
</feature>
<comment type="caution">
    <text evidence="2">The sequence shown here is derived from an EMBL/GenBank/DDBJ whole genome shotgun (WGS) entry which is preliminary data.</text>
</comment>
<feature type="region of interest" description="Disordered" evidence="1">
    <location>
        <begin position="98"/>
        <end position="174"/>
    </location>
</feature>
<feature type="compositionally biased region" description="Basic and acidic residues" evidence="1">
    <location>
        <begin position="884"/>
        <end position="926"/>
    </location>
</feature>
<gene>
    <name evidence="2" type="ORF">F5X68DRAFT_228776</name>
</gene>
<dbReference type="Proteomes" id="UP000770015">
    <property type="component" value="Unassembled WGS sequence"/>
</dbReference>
<dbReference type="AlphaFoldDB" id="A0A9P8VGG1"/>
<protein>
    <submittedName>
        <fullName evidence="2">Uncharacterized protein</fullName>
    </submittedName>
</protein>
<feature type="compositionally biased region" description="Acidic residues" evidence="1">
    <location>
        <begin position="839"/>
        <end position="859"/>
    </location>
</feature>
<reference evidence="2" key="1">
    <citation type="journal article" date="2021" name="Nat. Commun.">
        <title>Genetic determinants of endophytism in the Arabidopsis root mycobiome.</title>
        <authorList>
            <person name="Mesny F."/>
            <person name="Miyauchi S."/>
            <person name="Thiergart T."/>
            <person name="Pickel B."/>
            <person name="Atanasova L."/>
            <person name="Karlsson M."/>
            <person name="Huettel B."/>
            <person name="Barry K.W."/>
            <person name="Haridas S."/>
            <person name="Chen C."/>
            <person name="Bauer D."/>
            <person name="Andreopoulos W."/>
            <person name="Pangilinan J."/>
            <person name="LaButti K."/>
            <person name="Riley R."/>
            <person name="Lipzen A."/>
            <person name="Clum A."/>
            <person name="Drula E."/>
            <person name="Henrissat B."/>
            <person name="Kohler A."/>
            <person name="Grigoriev I.V."/>
            <person name="Martin F.M."/>
            <person name="Hacquard S."/>
        </authorList>
    </citation>
    <scope>NUCLEOTIDE SEQUENCE</scope>
    <source>
        <strain evidence="2">MPI-SDFR-AT-0117</strain>
    </source>
</reference>
<feature type="compositionally biased region" description="Basic and acidic residues" evidence="1">
    <location>
        <begin position="778"/>
        <end position="822"/>
    </location>
</feature>
<organism evidence="2 3">
    <name type="scientific">Plectosphaerella plurivora</name>
    <dbReference type="NCBI Taxonomy" id="936078"/>
    <lineage>
        <taxon>Eukaryota</taxon>
        <taxon>Fungi</taxon>
        <taxon>Dikarya</taxon>
        <taxon>Ascomycota</taxon>
        <taxon>Pezizomycotina</taxon>
        <taxon>Sordariomycetes</taxon>
        <taxon>Hypocreomycetidae</taxon>
        <taxon>Glomerellales</taxon>
        <taxon>Plectosphaerellaceae</taxon>
        <taxon>Plectosphaerella</taxon>
    </lineage>
</organism>
<feature type="region of interest" description="Disordered" evidence="1">
    <location>
        <begin position="749"/>
        <end position="926"/>
    </location>
</feature>
<evidence type="ECO:0000313" key="3">
    <source>
        <dbReference type="Proteomes" id="UP000770015"/>
    </source>
</evidence>